<dbReference type="OrthoDB" id="2685442at2759"/>
<reference evidence="1" key="1">
    <citation type="journal article" date="2020" name="New Phytol.">
        <title>Comparative genomics reveals dynamic genome evolution in host specialist ectomycorrhizal fungi.</title>
        <authorList>
            <person name="Lofgren L.A."/>
            <person name="Nguyen N.H."/>
            <person name="Vilgalys R."/>
            <person name="Ruytinx J."/>
            <person name="Liao H.L."/>
            <person name="Branco S."/>
            <person name="Kuo A."/>
            <person name="LaButti K."/>
            <person name="Lipzen A."/>
            <person name="Andreopoulos W."/>
            <person name="Pangilinan J."/>
            <person name="Riley R."/>
            <person name="Hundley H."/>
            <person name="Na H."/>
            <person name="Barry K."/>
            <person name="Grigoriev I.V."/>
            <person name="Stajich J.E."/>
            <person name="Kennedy P.G."/>
        </authorList>
    </citation>
    <scope>NUCLEOTIDE SEQUENCE</scope>
    <source>
        <strain evidence="1">FC423</strain>
    </source>
</reference>
<evidence type="ECO:0000313" key="1">
    <source>
        <dbReference type="EMBL" id="KAG2108610.1"/>
    </source>
</evidence>
<evidence type="ECO:0000313" key="2">
    <source>
        <dbReference type="Proteomes" id="UP000823399"/>
    </source>
</evidence>
<proteinExistence type="predicted"/>
<sequence>MHSGVLSKGFVLISPCLPQFADVKILKAIGKKIRREAYVWIPLLHDNILPLEGITFAEEFGLLPALVTPWMENGSLDDYLKREFVGLSWERKLSMVCILYMRRR</sequence>
<feature type="non-terminal residue" evidence="1">
    <location>
        <position position="104"/>
    </location>
</feature>
<dbReference type="GeneID" id="64694719"/>
<dbReference type="InterPro" id="IPR011009">
    <property type="entry name" value="Kinase-like_dom_sf"/>
</dbReference>
<name>A0A9P7F845_9AGAM</name>
<gene>
    <name evidence="1" type="ORF">F5147DRAFT_612359</name>
</gene>
<comment type="caution">
    <text evidence="1">The sequence shown here is derived from an EMBL/GenBank/DDBJ whole genome shotgun (WGS) entry which is preliminary data.</text>
</comment>
<dbReference type="SUPFAM" id="SSF56112">
    <property type="entry name" value="Protein kinase-like (PK-like)"/>
    <property type="match status" value="1"/>
</dbReference>
<protein>
    <submittedName>
        <fullName evidence="1">Uncharacterized protein</fullName>
    </submittedName>
</protein>
<organism evidence="1 2">
    <name type="scientific">Suillus discolor</name>
    <dbReference type="NCBI Taxonomy" id="1912936"/>
    <lineage>
        <taxon>Eukaryota</taxon>
        <taxon>Fungi</taxon>
        <taxon>Dikarya</taxon>
        <taxon>Basidiomycota</taxon>
        <taxon>Agaricomycotina</taxon>
        <taxon>Agaricomycetes</taxon>
        <taxon>Agaricomycetidae</taxon>
        <taxon>Boletales</taxon>
        <taxon>Suillineae</taxon>
        <taxon>Suillaceae</taxon>
        <taxon>Suillus</taxon>
    </lineage>
</organism>
<dbReference type="AlphaFoldDB" id="A0A9P7F845"/>
<accession>A0A9P7F845</accession>
<dbReference type="Proteomes" id="UP000823399">
    <property type="component" value="Unassembled WGS sequence"/>
</dbReference>
<dbReference type="RefSeq" id="XP_041292980.1">
    <property type="nucleotide sequence ID" value="XM_041432460.1"/>
</dbReference>
<dbReference type="EMBL" id="JABBWM010000026">
    <property type="protein sequence ID" value="KAG2108610.1"/>
    <property type="molecule type" value="Genomic_DNA"/>
</dbReference>
<dbReference type="Gene3D" id="1.10.510.10">
    <property type="entry name" value="Transferase(Phosphotransferase) domain 1"/>
    <property type="match status" value="1"/>
</dbReference>
<keyword evidence="2" id="KW-1185">Reference proteome</keyword>